<reference evidence="1 2" key="1">
    <citation type="submission" date="2020-08" db="EMBL/GenBank/DDBJ databases">
        <title>Genomic Encyclopedia of Type Strains, Phase IV (KMG-IV): sequencing the most valuable type-strain genomes for metagenomic binning, comparative biology and taxonomic classification.</title>
        <authorList>
            <person name="Goeker M."/>
        </authorList>
    </citation>
    <scope>NUCLEOTIDE SEQUENCE [LARGE SCALE GENOMIC DNA]</scope>
    <source>
        <strain evidence="1 2">DSM 5391</strain>
    </source>
</reference>
<accession>A0A7X0LVR3</accession>
<name>A0A7X0LVR3_9BACI</name>
<organism evidence="1 2">
    <name type="scientific">Bacillus benzoevorans</name>
    <dbReference type="NCBI Taxonomy" id="1456"/>
    <lineage>
        <taxon>Bacteria</taxon>
        <taxon>Bacillati</taxon>
        <taxon>Bacillota</taxon>
        <taxon>Bacilli</taxon>
        <taxon>Bacillales</taxon>
        <taxon>Bacillaceae</taxon>
        <taxon>Bacillus</taxon>
    </lineage>
</organism>
<evidence type="ECO:0000313" key="1">
    <source>
        <dbReference type="EMBL" id="MBB6445795.1"/>
    </source>
</evidence>
<protein>
    <submittedName>
        <fullName evidence="1">Uncharacterized protein</fullName>
    </submittedName>
</protein>
<evidence type="ECO:0000313" key="2">
    <source>
        <dbReference type="Proteomes" id="UP000531594"/>
    </source>
</evidence>
<proteinExistence type="predicted"/>
<dbReference type="Proteomes" id="UP000531594">
    <property type="component" value="Unassembled WGS sequence"/>
</dbReference>
<comment type="caution">
    <text evidence="1">The sequence shown here is derived from an EMBL/GenBank/DDBJ whole genome shotgun (WGS) entry which is preliminary data.</text>
</comment>
<keyword evidence="2" id="KW-1185">Reference proteome</keyword>
<gene>
    <name evidence="1" type="ORF">HNR53_002420</name>
</gene>
<dbReference type="AlphaFoldDB" id="A0A7X0LVR3"/>
<dbReference type="RefSeq" id="WP_281391831.1">
    <property type="nucleotide sequence ID" value="NZ_JACHGK010000007.1"/>
</dbReference>
<dbReference type="EMBL" id="JACHGK010000007">
    <property type="protein sequence ID" value="MBB6445795.1"/>
    <property type="molecule type" value="Genomic_DNA"/>
</dbReference>
<sequence length="40" mass="5165">MNKQKRFIPYVKEWFFGIYYFGWRKENICLFWDIIIIEKT</sequence>